<protein>
    <recommendedName>
        <fullName evidence="9">Major facilitator superfamily domain-containing protein</fullName>
    </recommendedName>
</protein>
<feature type="transmembrane region" description="Helical" evidence="6">
    <location>
        <begin position="466"/>
        <end position="484"/>
    </location>
</feature>
<feature type="transmembrane region" description="Helical" evidence="6">
    <location>
        <begin position="580"/>
        <end position="601"/>
    </location>
</feature>
<evidence type="ECO:0000256" key="6">
    <source>
        <dbReference type="SAM" id="Phobius"/>
    </source>
</evidence>
<evidence type="ECO:0000256" key="5">
    <source>
        <dbReference type="SAM" id="MobiDB-lite"/>
    </source>
</evidence>
<dbReference type="PANTHER" id="PTHR23501">
    <property type="entry name" value="MAJOR FACILITATOR SUPERFAMILY"/>
    <property type="match status" value="1"/>
</dbReference>
<dbReference type="GO" id="GO:0012505">
    <property type="term" value="C:endomembrane system"/>
    <property type="evidence" value="ECO:0007669"/>
    <property type="project" value="UniProtKB-SubCell"/>
</dbReference>
<feature type="region of interest" description="Disordered" evidence="5">
    <location>
        <begin position="1"/>
        <end position="152"/>
    </location>
</feature>
<feature type="transmembrane region" description="Helical" evidence="6">
    <location>
        <begin position="491"/>
        <end position="510"/>
    </location>
</feature>
<sequence length="690" mass="74574">MANTIRPIITALPPSTSSSSRSPPNDRPPHGVPPPRPRRNSDTDLPMSEHQHHRPSWYHQERTEWRDSSPATGYPYEIIIDPSNTPASYARRSVSPTTGGRGMRSTSPANVRRSESLLTRAPSSQYAAERNASRTPMSRLTPLDEEGPSSLHELGRDEDVEIEVAMSRTPAAYTFSFHASAPLYGRYSDIFGRCQVQCASIALYAASSLAAALSSSIPVLTVCRATAGVGAAGFLSIVLIVLAGGFGGASFFAHRFTSAEEEAGVYDVGFCWICFGRGFRAYTCEVLAVIAFALILPFLRLGPDLGTDDPPLSILARLARVDFLGTTILVCAIIAFLLATVWTTSGMRDWSSGVVIGLYHTAAICIALFFVIETMAAVVPIIPSHIVEEKTVIALCLVASLVGFGWKGFLGHVPLLMQVSRAVGQFGGLEDWIYKYIRTNYPGSHILVLSRKVIHGEDAVMSSVRFIPLLAGNVVCSILAATTVHRLGFRFYLASGLALFTISISLSSTLDATSGIGQEVAFFLEFGAGTGFFLPTLVIAAQAFAREAGRCLLVLSLLSLYSVLLYSVFIHFASELPPTHLSHFVLCLDMAVVTNLIIFLINLSSTIGDVVWDGILSSRLDNIPLTTLPASDKQHVLNSIIKFSTEAERAAVVAAFVESAQFFLHAAIPLAAVAFVAAFWVEGYRFPRRS</sequence>
<name>A0A433DKC0_9FUNG</name>
<comment type="caution">
    <text evidence="7">The sequence shown here is derived from an EMBL/GenBank/DDBJ whole genome shotgun (WGS) entry which is preliminary data.</text>
</comment>
<gene>
    <name evidence="7" type="ORF">BC936DRAFT_149248</name>
</gene>
<dbReference type="Gene3D" id="1.20.1720.10">
    <property type="entry name" value="Multidrug resistance protein D"/>
    <property type="match status" value="1"/>
</dbReference>
<feature type="transmembrane region" description="Helical" evidence="6">
    <location>
        <begin position="522"/>
        <end position="545"/>
    </location>
</feature>
<dbReference type="SUPFAM" id="SSF103473">
    <property type="entry name" value="MFS general substrate transporter"/>
    <property type="match status" value="1"/>
</dbReference>
<dbReference type="InterPro" id="IPR036259">
    <property type="entry name" value="MFS_trans_sf"/>
</dbReference>
<dbReference type="Proteomes" id="UP000268093">
    <property type="component" value="Unassembled WGS sequence"/>
</dbReference>
<evidence type="ECO:0008006" key="9">
    <source>
        <dbReference type="Google" id="ProtNLM"/>
    </source>
</evidence>
<feature type="transmembrane region" description="Helical" evidence="6">
    <location>
        <begin position="229"/>
        <end position="253"/>
    </location>
</feature>
<feature type="transmembrane region" description="Helical" evidence="6">
    <location>
        <begin position="201"/>
        <end position="222"/>
    </location>
</feature>
<keyword evidence="2 6" id="KW-0812">Transmembrane</keyword>
<evidence type="ECO:0000313" key="7">
    <source>
        <dbReference type="EMBL" id="RUP51245.1"/>
    </source>
</evidence>
<evidence type="ECO:0000256" key="3">
    <source>
        <dbReference type="ARBA" id="ARBA00022989"/>
    </source>
</evidence>
<reference evidence="7 8" key="1">
    <citation type="journal article" date="2018" name="New Phytol.">
        <title>Phylogenomics of Endogonaceae and evolution of mycorrhizas within Mucoromycota.</title>
        <authorList>
            <person name="Chang Y."/>
            <person name="Desiro A."/>
            <person name="Na H."/>
            <person name="Sandor L."/>
            <person name="Lipzen A."/>
            <person name="Clum A."/>
            <person name="Barry K."/>
            <person name="Grigoriev I.V."/>
            <person name="Martin F.M."/>
            <person name="Stajich J.E."/>
            <person name="Smith M.E."/>
            <person name="Bonito G."/>
            <person name="Spatafora J.W."/>
        </authorList>
    </citation>
    <scope>NUCLEOTIDE SEQUENCE [LARGE SCALE GENOMIC DNA]</scope>
    <source>
        <strain evidence="7 8">GMNB39</strain>
    </source>
</reference>
<feature type="compositionally biased region" description="Low complexity" evidence="5">
    <location>
        <begin position="13"/>
        <end position="23"/>
    </location>
</feature>
<evidence type="ECO:0000313" key="8">
    <source>
        <dbReference type="Proteomes" id="UP000268093"/>
    </source>
</evidence>
<accession>A0A433DKC0</accession>
<dbReference type="EMBL" id="RBNI01000867">
    <property type="protein sequence ID" value="RUP51245.1"/>
    <property type="molecule type" value="Genomic_DNA"/>
</dbReference>
<keyword evidence="8" id="KW-1185">Reference proteome</keyword>
<feature type="transmembrane region" description="Helical" evidence="6">
    <location>
        <begin position="662"/>
        <end position="681"/>
    </location>
</feature>
<comment type="subcellular location">
    <subcellularLocation>
        <location evidence="1">Membrane</location>
        <topology evidence="1">Multi-pass membrane protein</topology>
    </subcellularLocation>
</comment>
<dbReference type="AlphaFoldDB" id="A0A433DKC0"/>
<dbReference type="OrthoDB" id="3437016at2759"/>
<feature type="transmembrane region" description="Helical" evidence="6">
    <location>
        <begin position="391"/>
        <end position="409"/>
    </location>
</feature>
<feature type="transmembrane region" description="Helical" evidence="6">
    <location>
        <begin position="279"/>
        <end position="302"/>
    </location>
</feature>
<dbReference type="PANTHER" id="PTHR23501:SF198">
    <property type="entry name" value="AZOLE RESISTANCE PROTEIN 1-RELATED"/>
    <property type="match status" value="1"/>
</dbReference>
<evidence type="ECO:0000256" key="1">
    <source>
        <dbReference type="ARBA" id="ARBA00004141"/>
    </source>
</evidence>
<dbReference type="GO" id="GO:0022857">
    <property type="term" value="F:transmembrane transporter activity"/>
    <property type="evidence" value="ECO:0007669"/>
    <property type="project" value="TreeGrafter"/>
</dbReference>
<evidence type="ECO:0000256" key="2">
    <source>
        <dbReference type="ARBA" id="ARBA00022692"/>
    </source>
</evidence>
<feature type="compositionally biased region" description="Basic and acidic residues" evidence="5">
    <location>
        <begin position="39"/>
        <end position="50"/>
    </location>
</feature>
<keyword evidence="4 6" id="KW-0472">Membrane</keyword>
<feature type="transmembrane region" description="Helical" evidence="6">
    <location>
        <begin position="354"/>
        <end position="379"/>
    </location>
</feature>
<keyword evidence="3 6" id="KW-1133">Transmembrane helix</keyword>
<proteinExistence type="predicted"/>
<feature type="transmembrane region" description="Helical" evidence="6">
    <location>
        <begin position="552"/>
        <end position="574"/>
    </location>
</feature>
<evidence type="ECO:0000256" key="4">
    <source>
        <dbReference type="ARBA" id="ARBA00023136"/>
    </source>
</evidence>
<feature type="compositionally biased region" description="Polar residues" evidence="5">
    <location>
        <begin position="94"/>
        <end position="109"/>
    </location>
</feature>
<dbReference type="GO" id="GO:0005886">
    <property type="term" value="C:plasma membrane"/>
    <property type="evidence" value="ECO:0007669"/>
    <property type="project" value="TreeGrafter"/>
</dbReference>
<organism evidence="7 8">
    <name type="scientific">Jimgerdemannia flammicorona</name>
    <dbReference type="NCBI Taxonomy" id="994334"/>
    <lineage>
        <taxon>Eukaryota</taxon>
        <taxon>Fungi</taxon>
        <taxon>Fungi incertae sedis</taxon>
        <taxon>Mucoromycota</taxon>
        <taxon>Mucoromycotina</taxon>
        <taxon>Endogonomycetes</taxon>
        <taxon>Endogonales</taxon>
        <taxon>Endogonaceae</taxon>
        <taxon>Jimgerdemannia</taxon>
    </lineage>
</organism>
<feature type="transmembrane region" description="Helical" evidence="6">
    <location>
        <begin position="323"/>
        <end position="342"/>
    </location>
</feature>